<dbReference type="EMBL" id="GGEC01057326">
    <property type="protein sequence ID" value="MBX37810.1"/>
    <property type="molecule type" value="Transcribed_RNA"/>
</dbReference>
<reference evidence="1" key="1">
    <citation type="submission" date="2018-02" db="EMBL/GenBank/DDBJ databases">
        <title>Rhizophora mucronata_Transcriptome.</title>
        <authorList>
            <person name="Meera S.P."/>
            <person name="Sreeshan A."/>
            <person name="Augustine A."/>
        </authorList>
    </citation>
    <scope>NUCLEOTIDE SEQUENCE</scope>
    <source>
        <tissue evidence="1">Leaf</tissue>
    </source>
</reference>
<dbReference type="AlphaFoldDB" id="A0A2P2N5U0"/>
<accession>A0A2P2N5U0</accession>
<evidence type="ECO:0000313" key="1">
    <source>
        <dbReference type="EMBL" id="MBX37810.1"/>
    </source>
</evidence>
<name>A0A2P2N5U0_RHIMU</name>
<proteinExistence type="predicted"/>
<protein>
    <submittedName>
        <fullName evidence="1">Uncharacterized protein</fullName>
    </submittedName>
</protein>
<sequence length="57" mass="6475">MSTISAHCIIKCVKKISSQDQHNSNHQTWKFCQKNLITTGPGTSLLRPFLQSILYVK</sequence>
<organism evidence="1">
    <name type="scientific">Rhizophora mucronata</name>
    <name type="common">Asiatic mangrove</name>
    <dbReference type="NCBI Taxonomy" id="61149"/>
    <lineage>
        <taxon>Eukaryota</taxon>
        <taxon>Viridiplantae</taxon>
        <taxon>Streptophyta</taxon>
        <taxon>Embryophyta</taxon>
        <taxon>Tracheophyta</taxon>
        <taxon>Spermatophyta</taxon>
        <taxon>Magnoliopsida</taxon>
        <taxon>eudicotyledons</taxon>
        <taxon>Gunneridae</taxon>
        <taxon>Pentapetalae</taxon>
        <taxon>rosids</taxon>
        <taxon>fabids</taxon>
        <taxon>Malpighiales</taxon>
        <taxon>Rhizophoraceae</taxon>
        <taxon>Rhizophora</taxon>
    </lineage>
</organism>